<gene>
    <name evidence="2" type="ORF">FSP39_011012</name>
</gene>
<feature type="compositionally biased region" description="Basic residues" evidence="1">
    <location>
        <begin position="581"/>
        <end position="604"/>
    </location>
</feature>
<dbReference type="Proteomes" id="UP001186944">
    <property type="component" value="Unassembled WGS sequence"/>
</dbReference>
<feature type="region of interest" description="Disordered" evidence="1">
    <location>
        <begin position="561"/>
        <end position="604"/>
    </location>
</feature>
<accession>A0AA88Y670</accession>
<evidence type="ECO:0000256" key="1">
    <source>
        <dbReference type="SAM" id="MobiDB-lite"/>
    </source>
</evidence>
<dbReference type="AlphaFoldDB" id="A0AA88Y670"/>
<evidence type="ECO:0000313" key="3">
    <source>
        <dbReference type="Proteomes" id="UP001186944"/>
    </source>
</evidence>
<feature type="compositionally biased region" description="Polar residues" evidence="1">
    <location>
        <begin position="565"/>
        <end position="580"/>
    </location>
</feature>
<proteinExistence type="predicted"/>
<name>A0AA88Y670_PINIB</name>
<sequence length="604" mass="69577">MLLPNSKFLQACQVLEVLGDDSSVILPRVPPGNKENEYFLVDNSKNISRRETGEKSVFWDDCGAWNGKNGSSPITYFIKIQGKIISIVKREGVLCFEKQINKKRTFTPLDPQPVDVIILHRSYSTLKRDPNYRRRVSWLEGKDRALVEYIGKFPGRENHGNRKNGSRDYIRTPAEVLQKIGQMSKNRNPANVFDEMLNMNESDMGVPRDIQQIRNKKCNEKKKDANIDCNTNNFADNIQQLQAMVLTNPFVHQVINCKSKVPSVVCYFPDQLTDIRRFCARDGGTVLGFDKTFNLSDIHVTVSVFKYLAVRRLDTDDHPIFFGPVFFHGNSHASIYHQFFSELSRHFTAEEQKHLILGSDDEKGMRCAMKSSFPFSTSFVCTRHLKQNINDYLTNSIGIEKSARLQILSEIFGESGIATERCEEVIKHRYAKLLASNDLTNTKFDEYSGKRILPILLENCSLSEGVRKQESKWTNNNCESANFLLKIKTEWKQLKLVDLIREVQNMVLARYREVRYALTGRGRLYLDGNFRHRRISFDSWCQKSPDERDKLFNNFLKDKGRLPGYSTSTDGKLTVQTTPSKGKKPNQVKRKRAEKSKSVKKMKM</sequence>
<comment type="caution">
    <text evidence="2">The sequence shown here is derived from an EMBL/GenBank/DDBJ whole genome shotgun (WGS) entry which is preliminary data.</text>
</comment>
<dbReference type="EMBL" id="VSWD01000008">
    <property type="protein sequence ID" value="KAK3095171.1"/>
    <property type="molecule type" value="Genomic_DNA"/>
</dbReference>
<evidence type="ECO:0008006" key="4">
    <source>
        <dbReference type="Google" id="ProtNLM"/>
    </source>
</evidence>
<organism evidence="2 3">
    <name type="scientific">Pinctada imbricata</name>
    <name type="common">Atlantic pearl-oyster</name>
    <name type="synonym">Pinctada martensii</name>
    <dbReference type="NCBI Taxonomy" id="66713"/>
    <lineage>
        <taxon>Eukaryota</taxon>
        <taxon>Metazoa</taxon>
        <taxon>Spiralia</taxon>
        <taxon>Lophotrochozoa</taxon>
        <taxon>Mollusca</taxon>
        <taxon>Bivalvia</taxon>
        <taxon>Autobranchia</taxon>
        <taxon>Pteriomorphia</taxon>
        <taxon>Pterioida</taxon>
        <taxon>Pterioidea</taxon>
        <taxon>Pteriidae</taxon>
        <taxon>Pinctada</taxon>
    </lineage>
</organism>
<protein>
    <recommendedName>
        <fullName evidence="4">MULE transposase domain-containing protein</fullName>
    </recommendedName>
</protein>
<keyword evidence="3" id="KW-1185">Reference proteome</keyword>
<evidence type="ECO:0000313" key="2">
    <source>
        <dbReference type="EMBL" id="KAK3095171.1"/>
    </source>
</evidence>
<reference evidence="2" key="1">
    <citation type="submission" date="2019-08" db="EMBL/GenBank/DDBJ databases">
        <title>The improved chromosome-level genome for the pearl oyster Pinctada fucata martensii using PacBio sequencing and Hi-C.</title>
        <authorList>
            <person name="Zheng Z."/>
        </authorList>
    </citation>
    <scope>NUCLEOTIDE SEQUENCE</scope>
    <source>
        <strain evidence="2">ZZ-2019</strain>
        <tissue evidence="2">Adductor muscle</tissue>
    </source>
</reference>